<dbReference type="GeneID" id="39750325"/>
<dbReference type="Proteomes" id="UP000195521">
    <property type="component" value="Unassembled WGS sequence"/>
</dbReference>
<sequence length="2263" mass="269215">MGKETHRNMSVTKKKKKKLDDDLFEIIIYNIISLSIVNTELNKSSVKNKVIDSIIVKNINYILNNIFILSFGNIQKLLFIIDFILNDEGVYYKFSKLSTRENVIYCNSTTIGATDARNARVTTGTNTGSTTRDIANYVTSGKVQINGMQKGVKKNVHEKEKTKKTVAASFTDTYSLNNYINDIFIYIEEKNTYLSIFHFDYIFEDIENYQRSFLQKYENYTFKKFFRDVMELSEGVNETNNKTRNRQEGRSECMGRTKCRNLDRGTRKTKNLLYIKKTKYEDLYKELIKYHKDNFNLLEKSNCEDDGLLSYVGGDYISSASTSNETTRMSDTEWANGDNILSDIVKTEKDVNVQNSNNYKNRKEARVKNTEEYTEYDVISREKIKKLYKYKKEKCKLIKNNNFVNKKSYIPINLFPNNDLYISNIKFQTVSSSTRVKVHLLFLYTNIILVFNLLNSSLHLWVYKFISFLLNVLNNFNCKCYFYLDNSLVLSHFNKGKMFILNKQTWDHKFVTKVNNSNQAHTLSVANNLSTKRYSILQTFVEKKNDKKDNKMNINFPYTNCGYIVIYDNGKKTSAKKLYFHHYVSIQILKYYSILSLLEIENYYKGILSCLLGDVYNRTISTICKIERKEKHYVIFPASKNNAIFKNSESLKNNNIDLYALIIELTTLRCNNNTEDVVINSLRYLYFFVLFNYMNILFAFSSIDKYFIKEEEAFPFTGYYECNAKNGGESECCYEFINTKKCHEDIEAKRDEESLKCREVRKISDEINSFITENHIRLELQEFRKSAHVLERVKKNYYFSGSLITLPFYVNMNTFQMFHQYEIMEKSSRNNEATNESINDQNGKAEKNEKNNKSMEMSQNCKDLIRKRISNVLRNNIDLIFHFSSYVPLFVNNFIDILKKRNYFLYENNSYRFAICVKYLYMLYEELSQDIIQELYEKIMLVIKNEFYTQISKIIIIYIFSFFLNKKYILHLCIKDIKQFYPNFSDTEDLAIVKYYFVLKIIHYNPIAINLRDIYTTLYTYHNYVIIMDPNENVNSKGEHSFYYDNFFLNFPPEKDSSNKQHHKTRTTSSLLQKGKKKKCHEKYALGAQNEHCKKQIIIHLSSRENFNISCQKNKYPNENDHFYNTLVGELSNYMSAKMLDGTSLRMIHGSFPDRCTKGLILNKERERENSTSTDDRNVQCSVELFYPKDEKARNSMGRKLLGQFFEECITSGTSSDIFNDNLIKTNGHMNRSAETGNSVHAKKIYLLIFAYYLLKHYNQFSELKKWLKWELLNVLLSNMKEVNKIHFMLQYLYEKKDIELFCFIQNAILNWLTKIKPKYKIMNFLVFLFYLVKIKYTNIKSVMRILNTVLRKYKFNIKVYITIFKIIKTVLQYHDISDSYQFIISILKYIRECSYEYLHTTCTYYMNIIENKISFMECVKFDQKYQDYHDILSGVYSPKGRVPGILHYLQLNKIYQKNNSINVKYINSENASNFIKLKIHKLDRKNVLSLDDNGSTIFYSQYDEKCHSKNCIKKKCFHSNEYYNKNDFNSDEFYSIYKEDSYSLKNYCTYITNSDHYLYFPFILRYTRSSKKEKKYFKDTNKIDSSENGIIEPIKLRNISPSKYKNGSLNKERAANGDKLWNPNEKLFCLNVCFVHKADFVNIHNVYIPYTKLGRSCSPDRSDLLCKKKKCNMRVPKHEHDMQINRKTTLLRRLTRKKKIFLLKKKYFYKNIYSYILYSTRVKNIKSRLTRKLKRGRYYRKSKRCNLKKSKRHFSGQHVQINLTHSTNFADLKRDIIKKEIYKTTCKLKKKLLLMRGKYSVKGKNRKTNSSRYKYKEQNINSYKILIKIRVKLLIQSNFYAYVIYLNREKKTFKTFLGKYNLNFIDFFLPFKASIQHWKNIFEDVWNGNIGKIYKSAKYLIMTSGNVLQIINKKLHQFLIKENINIKIWNIHNFPQYNMHISKNYYPSGNHYYAYRNKKKKINSYIYDEFYVDNYSLNGSESDMVTNEEINRNQKYFYTNNIRAKKNKIYYLLYKPKNLSNLPKEPLSNSLNDSSDNASLGSNGVISGKINCAENEDQSKMNNNEHVLFTKRRIKYKIHLKPYRITGEKLKCKNKVTLRGDNIMEPKISQKRHSQKNNHPNYKKNNYLSWEMKKKQCNPSLNNSKINTDIIKKFVGIFLPPSHHLLMVFHIHEKFTMVQIRADNLSVLNYLNPFFDKCKLVHEGRPTFVYVLCKQICDDLFRFHKLVIYAYSHLYNHFKMCKHCHNIYLIFENDAKLQILHR</sequence>
<comment type="caution">
    <text evidence="2">The sequence shown here is derived from an EMBL/GenBank/DDBJ whole genome shotgun (WGS) entry which is preliminary data.</text>
</comment>
<dbReference type="PANTHER" id="PTHR34033:SF1">
    <property type="entry name" value="AP-5 COMPLEX SUBUNIT BETA-1"/>
    <property type="match status" value="1"/>
</dbReference>
<feature type="region of interest" description="Disordered" evidence="1">
    <location>
        <begin position="829"/>
        <end position="853"/>
    </location>
</feature>
<dbReference type="OMA" id="HNVYIPY"/>
<feature type="compositionally biased region" description="Polar residues" evidence="1">
    <location>
        <begin position="830"/>
        <end position="842"/>
    </location>
</feature>
<dbReference type="GO" id="GO:0016197">
    <property type="term" value="P:endosomal transport"/>
    <property type="evidence" value="ECO:0007669"/>
    <property type="project" value="InterPro"/>
</dbReference>
<dbReference type="OrthoDB" id="646197at2759"/>
<dbReference type="GO" id="GO:0030119">
    <property type="term" value="C:AP-type membrane coat adaptor complex"/>
    <property type="evidence" value="ECO:0007669"/>
    <property type="project" value="TreeGrafter"/>
</dbReference>
<dbReference type="InterPro" id="IPR038741">
    <property type="entry name" value="AP5B1"/>
</dbReference>
<proteinExistence type="predicted"/>
<gene>
    <name evidence="2" type="ORF">PGO_143770</name>
</gene>
<keyword evidence="3" id="KW-1185">Reference proteome</keyword>
<dbReference type="PANTHER" id="PTHR34033">
    <property type="entry name" value="AP-5 COMPLEX SUBUNIT BETA-1"/>
    <property type="match status" value="1"/>
</dbReference>
<evidence type="ECO:0000313" key="3">
    <source>
        <dbReference type="Proteomes" id="UP000195521"/>
    </source>
</evidence>
<name>A0A1Y1JM93_PLAGO</name>
<protein>
    <submittedName>
        <fullName evidence="2">Uncharacterized protein</fullName>
    </submittedName>
</protein>
<reference evidence="3" key="1">
    <citation type="submission" date="2017-04" db="EMBL/GenBank/DDBJ databases">
        <title>Plasmodium gonderi genome.</title>
        <authorList>
            <person name="Arisue N."/>
            <person name="Honma H."/>
            <person name="Kawai S."/>
            <person name="Tougan T."/>
            <person name="Tanabe K."/>
            <person name="Horii T."/>
        </authorList>
    </citation>
    <scope>NUCLEOTIDE SEQUENCE [LARGE SCALE GENOMIC DNA]</scope>
    <source>
        <strain evidence="3">ATCC 30045</strain>
    </source>
</reference>
<dbReference type="EMBL" id="BDQF01000015">
    <property type="protein sequence ID" value="GAW83579.1"/>
    <property type="molecule type" value="Genomic_DNA"/>
</dbReference>
<feature type="compositionally biased region" description="Basic and acidic residues" evidence="1">
    <location>
        <begin position="843"/>
        <end position="853"/>
    </location>
</feature>
<dbReference type="RefSeq" id="XP_028546168.1">
    <property type="nucleotide sequence ID" value="XM_028690367.1"/>
</dbReference>
<feature type="region of interest" description="Disordered" evidence="1">
    <location>
        <begin position="1055"/>
        <end position="1076"/>
    </location>
</feature>
<evidence type="ECO:0000313" key="2">
    <source>
        <dbReference type="EMBL" id="GAW83579.1"/>
    </source>
</evidence>
<organism evidence="2 3">
    <name type="scientific">Plasmodium gonderi</name>
    <dbReference type="NCBI Taxonomy" id="77519"/>
    <lineage>
        <taxon>Eukaryota</taxon>
        <taxon>Sar</taxon>
        <taxon>Alveolata</taxon>
        <taxon>Apicomplexa</taxon>
        <taxon>Aconoidasida</taxon>
        <taxon>Haemosporida</taxon>
        <taxon>Plasmodiidae</taxon>
        <taxon>Plasmodium</taxon>
        <taxon>Plasmodium (Plasmodium)</taxon>
    </lineage>
</organism>
<evidence type="ECO:0000256" key="1">
    <source>
        <dbReference type="SAM" id="MobiDB-lite"/>
    </source>
</evidence>
<accession>A0A1Y1JM93</accession>